<accession>A0A563EJA5</accession>
<dbReference type="Proteomes" id="UP000316639">
    <property type="component" value="Unassembled WGS sequence"/>
</dbReference>
<reference evidence="4 5" key="1">
    <citation type="submission" date="2019-07" db="EMBL/GenBank/DDBJ databases">
        <title>Lentzea xizangensis sp. nov., isolated from Qinghai-Tibetan Plateau Soils.</title>
        <authorList>
            <person name="Huang J."/>
        </authorList>
    </citation>
    <scope>NUCLEOTIDE SEQUENCE [LARGE SCALE GENOMIC DNA]</scope>
    <source>
        <strain evidence="4 5">FXJ1.1311</strain>
    </source>
</reference>
<dbReference type="AlphaFoldDB" id="A0A563EJA5"/>
<evidence type="ECO:0000313" key="5">
    <source>
        <dbReference type="Proteomes" id="UP000316639"/>
    </source>
</evidence>
<keyword evidence="2" id="KW-1133">Transmembrane helix</keyword>
<dbReference type="InterPro" id="IPR019692">
    <property type="entry name" value="CFP-6_PH"/>
</dbReference>
<feature type="domain" description="Low molecular weight protein antigen 6 PH" evidence="3">
    <location>
        <begin position="65"/>
        <end position="135"/>
    </location>
</feature>
<keyword evidence="5" id="KW-1185">Reference proteome</keyword>
<evidence type="ECO:0000256" key="2">
    <source>
        <dbReference type="SAM" id="Phobius"/>
    </source>
</evidence>
<dbReference type="Pfam" id="PF10756">
    <property type="entry name" value="bPH_6"/>
    <property type="match status" value="1"/>
</dbReference>
<keyword evidence="2" id="KW-0812">Transmembrane</keyword>
<protein>
    <submittedName>
        <fullName evidence="4">PH domain-containing protein</fullName>
    </submittedName>
</protein>
<organism evidence="4 5">
    <name type="scientific">Lentzea tibetensis</name>
    <dbReference type="NCBI Taxonomy" id="2591470"/>
    <lineage>
        <taxon>Bacteria</taxon>
        <taxon>Bacillati</taxon>
        <taxon>Actinomycetota</taxon>
        <taxon>Actinomycetes</taxon>
        <taxon>Pseudonocardiales</taxon>
        <taxon>Pseudonocardiaceae</taxon>
        <taxon>Lentzea</taxon>
    </lineage>
</organism>
<feature type="transmembrane region" description="Helical" evidence="2">
    <location>
        <begin position="39"/>
        <end position="63"/>
    </location>
</feature>
<proteinExistence type="predicted"/>
<comment type="caution">
    <text evidence="4">The sequence shown here is derived from an EMBL/GenBank/DDBJ whole genome shotgun (WGS) entry which is preliminary data.</text>
</comment>
<name>A0A563EJA5_9PSEU</name>
<evidence type="ECO:0000313" key="4">
    <source>
        <dbReference type="EMBL" id="TWP46733.1"/>
    </source>
</evidence>
<dbReference type="EMBL" id="VOBR01000030">
    <property type="protein sequence ID" value="TWP46733.1"/>
    <property type="molecule type" value="Genomic_DNA"/>
</dbReference>
<feature type="region of interest" description="Disordered" evidence="1">
    <location>
        <begin position="140"/>
        <end position="168"/>
    </location>
</feature>
<gene>
    <name evidence="4" type="ORF">FKR81_34680</name>
</gene>
<dbReference type="OrthoDB" id="5191452at2"/>
<keyword evidence="2" id="KW-0472">Membrane</keyword>
<evidence type="ECO:0000256" key="1">
    <source>
        <dbReference type="SAM" id="MobiDB-lite"/>
    </source>
</evidence>
<feature type="transmembrane region" description="Helical" evidence="2">
    <location>
        <begin position="12"/>
        <end position="33"/>
    </location>
</feature>
<evidence type="ECO:0000259" key="3">
    <source>
        <dbReference type="Pfam" id="PF10756"/>
    </source>
</evidence>
<sequence>MSVECRPRKIRRVAWVCAVGLVVVFAIVGVLLGNTPTGVIFRVSDQVAMVLLGFLLAGGVLLLTRPRVRADAEGVEVRNVFTVHRFKWTDVLYVSFPDGAAWARLELPHDEFISIMAVQATDREHAVKAVRALRELHRVASPPKGQDDAGEEQADEVVPTADGDGGHS</sequence>